<dbReference type="EMBL" id="RAWK01000185">
    <property type="protein sequence ID" value="RKH59548.1"/>
    <property type="molecule type" value="Genomic_DNA"/>
</dbReference>
<dbReference type="Gene3D" id="2.60.200.60">
    <property type="match status" value="1"/>
</dbReference>
<name>A0A3A8PUA8_9BACT</name>
<evidence type="ECO:0000313" key="2">
    <source>
        <dbReference type="Proteomes" id="UP000267003"/>
    </source>
</evidence>
<sequence length="92" mass="8840">MPPAARVGDSTNHGGTIVGPGVSTVLIGGMPASVVGDTHVCSLPPNAHQPTASPFTSGSSTVLISGLPAVRTTDSCACGAMAAVGSPMVQLG</sequence>
<dbReference type="CDD" id="cd14739">
    <property type="entry name" value="PAAR_3"/>
    <property type="match status" value="1"/>
</dbReference>
<proteinExistence type="predicted"/>
<dbReference type="Proteomes" id="UP000267003">
    <property type="component" value="Unassembled WGS sequence"/>
</dbReference>
<keyword evidence="2" id="KW-1185">Reference proteome</keyword>
<accession>A0A3A8PUA8</accession>
<comment type="caution">
    <text evidence="1">The sequence shown here is derived from an EMBL/GenBank/DDBJ whole genome shotgun (WGS) entry which is preliminary data.</text>
</comment>
<dbReference type="OrthoDB" id="9807902at2"/>
<dbReference type="AlphaFoldDB" id="A0A3A8PUA8"/>
<protein>
    <submittedName>
        <fullName evidence="1">PaaR repeat-containing protein</fullName>
    </submittedName>
</protein>
<gene>
    <name evidence="1" type="ORF">D7W81_27060</name>
</gene>
<dbReference type="InterPro" id="IPR008727">
    <property type="entry name" value="PAAR_motif"/>
</dbReference>
<reference evidence="2" key="1">
    <citation type="submission" date="2018-09" db="EMBL/GenBank/DDBJ databases">
        <authorList>
            <person name="Livingstone P.G."/>
            <person name="Whitworth D.E."/>
        </authorList>
    </citation>
    <scope>NUCLEOTIDE SEQUENCE [LARGE SCALE GENOMIC DNA]</scope>
    <source>
        <strain evidence="2">AB050A</strain>
    </source>
</reference>
<dbReference type="RefSeq" id="WP_120558285.1">
    <property type="nucleotide sequence ID" value="NZ_RAWK01000185.1"/>
</dbReference>
<organism evidence="1 2">
    <name type="scientific">Corallococcus aberystwythensis</name>
    <dbReference type="NCBI Taxonomy" id="2316722"/>
    <lineage>
        <taxon>Bacteria</taxon>
        <taxon>Pseudomonadati</taxon>
        <taxon>Myxococcota</taxon>
        <taxon>Myxococcia</taxon>
        <taxon>Myxococcales</taxon>
        <taxon>Cystobacterineae</taxon>
        <taxon>Myxococcaceae</taxon>
        <taxon>Corallococcus</taxon>
    </lineage>
</organism>
<dbReference type="Pfam" id="PF05488">
    <property type="entry name" value="PAAR_motif"/>
    <property type="match status" value="1"/>
</dbReference>
<evidence type="ECO:0000313" key="1">
    <source>
        <dbReference type="EMBL" id="RKH59548.1"/>
    </source>
</evidence>